<dbReference type="InterPro" id="IPR013249">
    <property type="entry name" value="RNA_pol_sigma70_r4_t2"/>
</dbReference>
<dbReference type="InterPro" id="IPR036388">
    <property type="entry name" value="WH-like_DNA-bd_sf"/>
</dbReference>
<evidence type="ECO:0000256" key="2">
    <source>
        <dbReference type="ARBA" id="ARBA00022737"/>
    </source>
</evidence>
<dbReference type="Pfam" id="PF04542">
    <property type="entry name" value="Sigma70_r2"/>
    <property type="match status" value="1"/>
</dbReference>
<dbReference type="SUPFAM" id="SSF88946">
    <property type="entry name" value="Sigma2 domain of RNA polymerase sigma factors"/>
    <property type="match status" value="1"/>
</dbReference>
<feature type="repeat" description="WD" evidence="3">
    <location>
        <begin position="327"/>
        <end position="368"/>
    </location>
</feature>
<feature type="domain" description="RNA polymerase sigma factor 70 region 4 type 2" evidence="5">
    <location>
        <begin position="139"/>
        <end position="189"/>
    </location>
</feature>
<dbReference type="InterPro" id="IPR019775">
    <property type="entry name" value="WD40_repeat_CS"/>
</dbReference>
<dbReference type="InterPro" id="IPR036322">
    <property type="entry name" value="WD40_repeat_dom_sf"/>
</dbReference>
<dbReference type="GO" id="GO:0003677">
    <property type="term" value="F:DNA binding"/>
    <property type="evidence" value="ECO:0007669"/>
    <property type="project" value="InterPro"/>
</dbReference>
<dbReference type="GO" id="GO:0006352">
    <property type="term" value="P:DNA-templated transcription initiation"/>
    <property type="evidence" value="ECO:0007669"/>
    <property type="project" value="InterPro"/>
</dbReference>
<dbReference type="Pfam" id="PF00400">
    <property type="entry name" value="WD40"/>
    <property type="match status" value="4"/>
</dbReference>
<dbReference type="OrthoDB" id="272566at2"/>
<reference evidence="8" key="1">
    <citation type="submission" date="2017-06" db="EMBL/GenBank/DDBJ databases">
        <title>Genome analysis of Fimbriiglobus ruber SP5, the first member of the order Planctomycetales with confirmed chitinolytic capability.</title>
        <authorList>
            <person name="Ravin N.V."/>
            <person name="Rakitin A.L."/>
            <person name="Ivanova A.A."/>
            <person name="Beletsky A.V."/>
            <person name="Kulichevskaya I.S."/>
            <person name="Mardanov A.V."/>
            <person name="Dedysh S.N."/>
        </authorList>
    </citation>
    <scope>NUCLEOTIDE SEQUENCE [LARGE SCALE GENOMIC DNA]</scope>
    <source>
        <strain evidence="8">SP5</strain>
    </source>
</reference>
<dbReference type="RefSeq" id="WP_088259121.1">
    <property type="nucleotide sequence ID" value="NZ_NIDE01000017.1"/>
</dbReference>
<protein>
    <submittedName>
        <fullName evidence="7">High-affnity carbon uptake protein Hat/HatR</fullName>
    </submittedName>
</protein>
<dbReference type="InterPro" id="IPR001680">
    <property type="entry name" value="WD40_rpt"/>
</dbReference>
<organism evidence="7 8">
    <name type="scientific">Fimbriiglobus ruber</name>
    <dbReference type="NCBI Taxonomy" id="1908690"/>
    <lineage>
        <taxon>Bacteria</taxon>
        <taxon>Pseudomonadati</taxon>
        <taxon>Planctomycetota</taxon>
        <taxon>Planctomycetia</taxon>
        <taxon>Gemmatales</taxon>
        <taxon>Gemmataceae</taxon>
        <taxon>Fimbriiglobus</taxon>
    </lineage>
</organism>
<dbReference type="CDD" id="cd06171">
    <property type="entry name" value="Sigma70_r4"/>
    <property type="match status" value="1"/>
</dbReference>
<feature type="repeat" description="WD" evidence="3">
    <location>
        <begin position="591"/>
        <end position="637"/>
    </location>
</feature>
<dbReference type="InterPro" id="IPR013325">
    <property type="entry name" value="RNA_pol_sigma_r2"/>
</dbReference>
<dbReference type="Proteomes" id="UP000214646">
    <property type="component" value="Unassembled WGS sequence"/>
</dbReference>
<keyword evidence="8" id="KW-1185">Reference proteome</keyword>
<evidence type="ECO:0000256" key="3">
    <source>
        <dbReference type="PROSITE-ProRule" id="PRU00221"/>
    </source>
</evidence>
<dbReference type="GO" id="GO:0016987">
    <property type="term" value="F:sigma factor activity"/>
    <property type="evidence" value="ECO:0007669"/>
    <property type="project" value="InterPro"/>
</dbReference>
<dbReference type="InterPro" id="IPR011047">
    <property type="entry name" value="Quinoprotein_ADH-like_sf"/>
</dbReference>
<dbReference type="SUPFAM" id="SSF50978">
    <property type="entry name" value="WD40 repeat-like"/>
    <property type="match status" value="1"/>
</dbReference>
<evidence type="ECO:0000259" key="5">
    <source>
        <dbReference type="Pfam" id="PF08281"/>
    </source>
</evidence>
<dbReference type="PROSITE" id="PS50294">
    <property type="entry name" value="WD_REPEATS_REGION"/>
    <property type="match status" value="1"/>
</dbReference>
<comment type="caution">
    <text evidence="7">The sequence shown here is derived from an EMBL/GenBank/DDBJ whole genome shotgun (WGS) entry which is preliminary data.</text>
</comment>
<evidence type="ECO:0000259" key="4">
    <source>
        <dbReference type="Pfam" id="PF04542"/>
    </source>
</evidence>
<feature type="repeat" description="WD" evidence="3">
    <location>
        <begin position="896"/>
        <end position="928"/>
    </location>
</feature>
<dbReference type="EMBL" id="NIDE01000017">
    <property type="protein sequence ID" value="OWK36054.1"/>
    <property type="molecule type" value="Genomic_DNA"/>
</dbReference>
<keyword evidence="2" id="KW-0677">Repeat</keyword>
<accession>A0A225D8T4</accession>
<dbReference type="InterPro" id="IPR015943">
    <property type="entry name" value="WD40/YVTN_repeat-like_dom_sf"/>
</dbReference>
<dbReference type="Gene3D" id="1.10.1740.10">
    <property type="match status" value="1"/>
</dbReference>
<dbReference type="CDD" id="cd00200">
    <property type="entry name" value="WD40"/>
    <property type="match status" value="1"/>
</dbReference>
<dbReference type="PANTHER" id="PTHR19848">
    <property type="entry name" value="WD40 REPEAT PROTEIN"/>
    <property type="match status" value="1"/>
</dbReference>
<feature type="repeat" description="WD" evidence="3">
    <location>
        <begin position="556"/>
        <end position="590"/>
    </location>
</feature>
<dbReference type="InterPro" id="IPR014284">
    <property type="entry name" value="RNA_pol_sigma-70_dom"/>
</dbReference>
<dbReference type="PANTHER" id="PTHR19848:SF8">
    <property type="entry name" value="F-BOX AND WD REPEAT DOMAIN CONTAINING 7"/>
    <property type="match status" value="1"/>
</dbReference>
<sequence>MARSLFAAAFGRAPRSAGAEAPDAELLRLFATARDQDAFAELVRRHGRMVLGVCQRALGTGPDAEDAFQVAFLILAQKAGSGRRTRSVAGWLHGVARHTALNARRSRMRRLKHERTAAELDTPAPTATAAFPVELHSVLDEELARLPEAYRTAFVLCCLEGRTRPEAAAELGCSEGTVSSRLNRARSRLQAGLGRRGVALAAAVALGEAAARGDVPAALATSTARIASLLAAGASVVDVAPPAVTTLFREMIRVSKTSVVLTGTVLTAFLALAGWSLANRPTEGEKPSPPAAPVTAGAVAENAAPAHVDAFGDPLPAEALARLGTIRFRHRLHAYAIAFSPDGRHVASAGMGTTVHIWETATGKEHLRFDADARIPGIQELGVDQLAFSPDGKLLAGVRINGPTCLWDAATGREVRQLAPLAGWVAFSPDGKTVAYGLGRRGVGDALFHLVETETGKEQYAVKTLEGEATRGVFSPDGKTLAVADSRGIHLCDLAARKSSLIGSDAGTQDHSLAFSPDGRFLAVTRLGDKHVQLGLVEIARRDTRWVVTSPPDLVLNAVLFTTDGKALITGHKDGSVQFWNAETGKETRRFRAHNQSIQTIALSPDGRTLATTSHASNGGEHTLRLWETATGKPLARPDAPDHDIGDLAFSPDGRLAITSEGGVTRLWDTSSGKQVRRWKGGRPAVFTPDGRFIVCDGPKAIQVLDATDGKVIRQFSPYGSPYGIRCLALSRDGATLATTWYDKHISLWDMETGQMLHDLVSPKATFYYRLVFSPDGSTLASVTNHVVVLWDTKTGKSVREIPSEGNIGDAVFSPDGKLLVYATSTVENNRGVSYLRFHEIATAKEVRLVRCSDRDQDRCDCLTFSPDGRTVIGGSQHGNECIVWEVATGGVRHRFRGHQAPITSVAVSPDGRTIASGSVDTTALMWDATGRLDRRQPAERFRADQLDAAWADLAAQDAAIAFHGIRTLRAAPRQAVPLIEQQLKIVPRADPKQTADAIRDLDSDQFMVRAKAFDKLEKLGEAAESAINEARARDPSPEVAGSLGQLLDRLQGQKLLRRLRAVEVLEQVGDAESRRLLAAFADGAPGARLTTEARAALDRLGR</sequence>
<evidence type="ECO:0000313" key="7">
    <source>
        <dbReference type="EMBL" id="OWK36054.1"/>
    </source>
</evidence>
<dbReference type="InterPro" id="IPR024977">
    <property type="entry name" value="Apc4-like_WD40_dom"/>
</dbReference>
<dbReference type="AlphaFoldDB" id="A0A225D8T4"/>
<evidence type="ECO:0000313" key="8">
    <source>
        <dbReference type="Proteomes" id="UP000214646"/>
    </source>
</evidence>
<dbReference type="SUPFAM" id="SSF88659">
    <property type="entry name" value="Sigma3 and sigma4 domains of RNA polymerase sigma factors"/>
    <property type="match status" value="1"/>
</dbReference>
<dbReference type="SUPFAM" id="SSF50998">
    <property type="entry name" value="Quinoprotein alcohol dehydrogenase-like"/>
    <property type="match status" value="1"/>
</dbReference>
<proteinExistence type="predicted"/>
<evidence type="ECO:0000256" key="1">
    <source>
        <dbReference type="ARBA" id="ARBA00022574"/>
    </source>
</evidence>
<dbReference type="PROSITE" id="PS50082">
    <property type="entry name" value="WD_REPEATS_2"/>
    <property type="match status" value="5"/>
</dbReference>
<dbReference type="Gene3D" id="1.10.10.10">
    <property type="entry name" value="Winged helix-like DNA-binding domain superfamily/Winged helix DNA-binding domain"/>
    <property type="match status" value="1"/>
</dbReference>
<dbReference type="Gene3D" id="2.130.10.10">
    <property type="entry name" value="YVTN repeat-like/Quinoprotein amine dehydrogenase"/>
    <property type="match status" value="5"/>
</dbReference>
<feature type="domain" description="Anaphase-promoting complex subunit 4-like WD40" evidence="6">
    <location>
        <begin position="538"/>
        <end position="602"/>
    </location>
</feature>
<evidence type="ECO:0000259" key="6">
    <source>
        <dbReference type="Pfam" id="PF12894"/>
    </source>
</evidence>
<keyword evidence="1 3" id="KW-0853">WD repeat</keyword>
<dbReference type="SMART" id="SM00320">
    <property type="entry name" value="WD40"/>
    <property type="match status" value="10"/>
</dbReference>
<dbReference type="Pfam" id="PF08281">
    <property type="entry name" value="Sigma70_r4_2"/>
    <property type="match status" value="1"/>
</dbReference>
<feature type="repeat" description="WD" evidence="3">
    <location>
        <begin position="725"/>
        <end position="759"/>
    </location>
</feature>
<name>A0A225D8T4_9BACT</name>
<dbReference type="InterPro" id="IPR007627">
    <property type="entry name" value="RNA_pol_sigma70_r2"/>
</dbReference>
<dbReference type="InterPro" id="IPR011659">
    <property type="entry name" value="WD40"/>
</dbReference>
<dbReference type="GO" id="GO:0005829">
    <property type="term" value="C:cytosol"/>
    <property type="evidence" value="ECO:0007669"/>
    <property type="project" value="UniProtKB-ARBA"/>
</dbReference>
<dbReference type="NCBIfam" id="TIGR02937">
    <property type="entry name" value="sigma70-ECF"/>
    <property type="match status" value="1"/>
</dbReference>
<dbReference type="InterPro" id="IPR013324">
    <property type="entry name" value="RNA_pol_sigma_r3/r4-like"/>
</dbReference>
<feature type="domain" description="RNA polymerase sigma-70 region 2" evidence="4">
    <location>
        <begin position="42"/>
        <end position="109"/>
    </location>
</feature>
<gene>
    <name evidence="7" type="ORF">FRUB_08617</name>
</gene>
<dbReference type="Pfam" id="PF07676">
    <property type="entry name" value="PD40"/>
    <property type="match status" value="1"/>
</dbReference>
<dbReference type="Pfam" id="PF12894">
    <property type="entry name" value="ANAPC4_WD40"/>
    <property type="match status" value="1"/>
</dbReference>
<dbReference type="PROSITE" id="PS00678">
    <property type="entry name" value="WD_REPEATS_1"/>
    <property type="match status" value="2"/>
</dbReference>